<sequence length="98" mass="10603">MAFAAVVTASVSGCNPSTLQVRTLVDCIAQKPVGGVSIRSGAQSHGQEPSNAVMLFAYVRFVGGKGDERHYPSSNGELTRNTRRPTNLPRNRRSWSNQ</sequence>
<organism evidence="2 3">
    <name type="scientific">Colletotrichum zoysiae</name>
    <dbReference type="NCBI Taxonomy" id="1216348"/>
    <lineage>
        <taxon>Eukaryota</taxon>
        <taxon>Fungi</taxon>
        <taxon>Dikarya</taxon>
        <taxon>Ascomycota</taxon>
        <taxon>Pezizomycotina</taxon>
        <taxon>Sordariomycetes</taxon>
        <taxon>Hypocreomycetidae</taxon>
        <taxon>Glomerellales</taxon>
        <taxon>Glomerellaceae</taxon>
        <taxon>Colletotrichum</taxon>
        <taxon>Colletotrichum graminicola species complex</taxon>
    </lineage>
</organism>
<dbReference type="AlphaFoldDB" id="A0AAD9HJN2"/>
<proteinExistence type="predicted"/>
<keyword evidence="3" id="KW-1185">Reference proteome</keyword>
<evidence type="ECO:0000313" key="2">
    <source>
        <dbReference type="EMBL" id="KAK2029242.1"/>
    </source>
</evidence>
<protein>
    <submittedName>
        <fullName evidence="2">Uncharacterized protein</fullName>
    </submittedName>
</protein>
<dbReference type="Proteomes" id="UP001232148">
    <property type="component" value="Unassembled WGS sequence"/>
</dbReference>
<evidence type="ECO:0000256" key="1">
    <source>
        <dbReference type="SAM" id="MobiDB-lite"/>
    </source>
</evidence>
<feature type="region of interest" description="Disordered" evidence="1">
    <location>
        <begin position="68"/>
        <end position="98"/>
    </location>
</feature>
<accession>A0AAD9HJN2</accession>
<reference evidence="2" key="1">
    <citation type="submission" date="2021-06" db="EMBL/GenBank/DDBJ databases">
        <title>Comparative genomics, transcriptomics and evolutionary studies reveal genomic signatures of adaptation to plant cell wall in hemibiotrophic fungi.</title>
        <authorList>
            <consortium name="DOE Joint Genome Institute"/>
            <person name="Baroncelli R."/>
            <person name="Diaz J.F."/>
            <person name="Benocci T."/>
            <person name="Peng M."/>
            <person name="Battaglia E."/>
            <person name="Haridas S."/>
            <person name="Andreopoulos W."/>
            <person name="Labutti K."/>
            <person name="Pangilinan J."/>
            <person name="Floch G.L."/>
            <person name="Makela M.R."/>
            <person name="Henrissat B."/>
            <person name="Grigoriev I.V."/>
            <person name="Crouch J.A."/>
            <person name="De Vries R.P."/>
            <person name="Sukno S.A."/>
            <person name="Thon M.R."/>
        </authorList>
    </citation>
    <scope>NUCLEOTIDE SEQUENCE</scope>
    <source>
        <strain evidence="2">MAFF235873</strain>
    </source>
</reference>
<dbReference type="EMBL" id="MU842866">
    <property type="protein sequence ID" value="KAK2029242.1"/>
    <property type="molecule type" value="Genomic_DNA"/>
</dbReference>
<comment type="caution">
    <text evidence="2">The sequence shown here is derived from an EMBL/GenBank/DDBJ whole genome shotgun (WGS) entry which is preliminary data.</text>
</comment>
<evidence type="ECO:0000313" key="3">
    <source>
        <dbReference type="Proteomes" id="UP001232148"/>
    </source>
</evidence>
<name>A0AAD9HJN2_9PEZI</name>
<gene>
    <name evidence="2" type="ORF">LX32DRAFT_639242</name>
</gene>